<reference evidence="2 3" key="1">
    <citation type="submission" date="2017-11" db="EMBL/GenBank/DDBJ databases">
        <title>Isolation and Characterization of Family Methanocellaceae Species from Potential Methane Hydrate Area Offshore Southwestern Taiwan.</title>
        <authorList>
            <person name="Zhang W.-L."/>
            <person name="Chen W.-C."/>
            <person name="Lai M.-C."/>
            <person name="Chen S.-C."/>
        </authorList>
    </citation>
    <scope>NUCLEOTIDE SEQUENCE [LARGE SCALE GENOMIC DNA]</scope>
    <source>
        <strain evidence="2 3">CWC-04</strain>
    </source>
</reference>
<dbReference type="SMART" id="SM00481">
    <property type="entry name" value="POLIIIAc"/>
    <property type="match status" value="1"/>
</dbReference>
<accession>A0AAP2RF40</accession>
<evidence type="ECO:0000259" key="1">
    <source>
        <dbReference type="SMART" id="SM00481"/>
    </source>
</evidence>
<dbReference type="AlphaFoldDB" id="A0AAP2RF40"/>
<dbReference type="PANTHER" id="PTHR42924">
    <property type="entry name" value="EXONUCLEASE"/>
    <property type="match status" value="1"/>
</dbReference>
<sequence length="299" mass="33699">MIIDTHVHTTCSDGKASVPELMRIAAENDVSILSITDHDTVDAYPDAFKYAARYDVCLVPGVELSTKDEDGHKDVHIVGLKIDLDDSSLREELEKLAFARIDARKKLLDNANKYLREKYDQWEPLEFGDVKKTVFGNVIGKPHIARAIASKAKLVGIDIPEEDLYEIFDLPGVKTGKSYELTMEQCISLIKGAGGVPVLAHPCEYRDMDAVVEKFARLGGEAIEICKYRYKTKIDHVRVLDPKVRLDIERKYNKKTINAANRYRLNITASSDYHGRVGEPGMDIDEYGIDVSWLLDGRR</sequence>
<dbReference type="InterPro" id="IPR016195">
    <property type="entry name" value="Pol/histidinol_Pase-like"/>
</dbReference>
<dbReference type="CDD" id="cd07438">
    <property type="entry name" value="PHP_HisPPase_AMP"/>
    <property type="match status" value="1"/>
</dbReference>
<dbReference type="Pfam" id="PF02811">
    <property type="entry name" value="PHP"/>
    <property type="match status" value="1"/>
</dbReference>
<dbReference type="Gene3D" id="1.10.150.650">
    <property type="match status" value="1"/>
</dbReference>
<dbReference type="RefSeq" id="WP_230741774.1">
    <property type="nucleotide sequence ID" value="NZ_PGCK01000005.1"/>
</dbReference>
<dbReference type="PANTHER" id="PTHR42924:SF3">
    <property type="entry name" value="POLYMERASE_HISTIDINOL PHOSPHATASE N-TERMINAL DOMAIN-CONTAINING PROTEIN"/>
    <property type="match status" value="1"/>
</dbReference>
<protein>
    <submittedName>
        <fullName evidence="2">Metal-dependent phosphoesterase</fullName>
    </submittedName>
</protein>
<name>A0AAP2RF40_9EURY</name>
<evidence type="ECO:0000313" key="3">
    <source>
        <dbReference type="Proteomes" id="UP001320159"/>
    </source>
</evidence>
<dbReference type="InterPro" id="IPR052018">
    <property type="entry name" value="PHP_domain"/>
</dbReference>
<dbReference type="GO" id="GO:0035312">
    <property type="term" value="F:5'-3' DNA exonuclease activity"/>
    <property type="evidence" value="ECO:0007669"/>
    <property type="project" value="TreeGrafter"/>
</dbReference>
<comment type="caution">
    <text evidence="2">The sequence shown here is derived from an EMBL/GenBank/DDBJ whole genome shotgun (WGS) entry which is preliminary data.</text>
</comment>
<dbReference type="EMBL" id="PGCK01000005">
    <property type="protein sequence ID" value="MCD1294940.1"/>
    <property type="molecule type" value="Genomic_DNA"/>
</dbReference>
<dbReference type="SUPFAM" id="SSF89550">
    <property type="entry name" value="PHP domain-like"/>
    <property type="match status" value="1"/>
</dbReference>
<dbReference type="Proteomes" id="UP001320159">
    <property type="component" value="Unassembled WGS sequence"/>
</dbReference>
<dbReference type="GO" id="GO:0004534">
    <property type="term" value="F:5'-3' RNA exonuclease activity"/>
    <property type="evidence" value="ECO:0007669"/>
    <property type="project" value="TreeGrafter"/>
</dbReference>
<dbReference type="Gene3D" id="3.20.20.140">
    <property type="entry name" value="Metal-dependent hydrolases"/>
    <property type="match status" value="1"/>
</dbReference>
<proteinExistence type="predicted"/>
<evidence type="ECO:0000313" key="2">
    <source>
        <dbReference type="EMBL" id="MCD1294940.1"/>
    </source>
</evidence>
<dbReference type="InterPro" id="IPR003141">
    <property type="entry name" value="Pol/His_phosphatase_N"/>
</dbReference>
<organism evidence="2 3">
    <name type="scientific">Methanooceanicella nereidis</name>
    <dbReference type="NCBI Taxonomy" id="2052831"/>
    <lineage>
        <taxon>Archaea</taxon>
        <taxon>Methanobacteriati</taxon>
        <taxon>Methanobacteriota</taxon>
        <taxon>Stenosarchaea group</taxon>
        <taxon>Methanomicrobia</taxon>
        <taxon>Methanocellales</taxon>
        <taxon>Methanocellaceae</taxon>
        <taxon>Methanooceanicella</taxon>
    </lineage>
</organism>
<feature type="domain" description="Polymerase/histidinol phosphatase N-terminal" evidence="1">
    <location>
        <begin position="3"/>
        <end position="68"/>
    </location>
</feature>
<keyword evidence="3" id="KW-1185">Reference proteome</keyword>
<dbReference type="InterPro" id="IPR004013">
    <property type="entry name" value="PHP_dom"/>
</dbReference>
<gene>
    <name evidence="2" type="ORF">CUJ83_08010</name>
</gene>